<reference evidence="1" key="1">
    <citation type="submission" date="2007-05" db="EMBL/GenBank/DDBJ databases">
        <title>Hap62 prophage of Haemophilus aphrophilus NJ8700: Ecological fitness and prophages in a commensal species of the oral cavity.</title>
        <authorList>
            <person name="Di Bonaventura M."/>
            <person name="DeSalle R."/>
        </authorList>
    </citation>
    <scope>NUCLEOTIDE SEQUENCE</scope>
    <source>
        <strain evidence="1">NJ8700</strain>
    </source>
</reference>
<dbReference type="AlphaFoldDB" id="D0FM12"/>
<gene>
    <name evidence="1" type="primary">alpA</name>
    <name evidence="1" type="ORF">Hap62p02</name>
</gene>
<accession>D0FM12</accession>
<dbReference type="InterPro" id="IPR009061">
    <property type="entry name" value="DNA-bd_dom_put_sf"/>
</dbReference>
<dbReference type="PATRIC" id="fig|634176.19.peg.437"/>
<evidence type="ECO:0000313" key="1">
    <source>
        <dbReference type="EMBL" id="ABW02822.1"/>
    </source>
</evidence>
<organism evidence="1">
    <name type="scientific">Aggregatibacter aphrophilus (strain NJ8700)</name>
    <name type="common">Haemophilus aphrophilus</name>
    <dbReference type="NCBI Taxonomy" id="634176"/>
    <lineage>
        <taxon>Bacteria</taxon>
        <taxon>Pseudomonadati</taxon>
        <taxon>Pseudomonadota</taxon>
        <taxon>Gammaproteobacteria</taxon>
        <taxon>Pasteurellales</taxon>
        <taxon>Pasteurellaceae</taxon>
        <taxon>Aggregatibacter</taxon>
    </lineage>
</organism>
<dbReference type="Gene3D" id="1.10.238.160">
    <property type="match status" value="1"/>
</dbReference>
<dbReference type="InterPro" id="IPR010260">
    <property type="entry name" value="AlpA"/>
</dbReference>
<dbReference type="RefSeq" id="WP_044055203.1">
    <property type="nucleotide sequence ID" value="NC_012913.1"/>
</dbReference>
<dbReference type="Pfam" id="PF05930">
    <property type="entry name" value="Phage_AlpA"/>
    <property type="match status" value="1"/>
</dbReference>
<name>D0FM12_AGGAN</name>
<sequence length="61" mass="7097">MESQTILLSKAKVVEITSLSYTTIWRMIRKGEFPNSVKASMGRVAWRKQDIDDWIAKRIVN</sequence>
<protein>
    <submittedName>
        <fullName evidence="1">Prophage CP4-57 regulatory protein</fullName>
    </submittedName>
</protein>
<dbReference type="SUPFAM" id="SSF46955">
    <property type="entry name" value="Putative DNA-binding domain"/>
    <property type="match status" value="1"/>
</dbReference>
<proteinExistence type="predicted"/>
<dbReference type="EMBL" id="EF605277">
    <property type="protein sequence ID" value="ABW02822.1"/>
    <property type="molecule type" value="Genomic_DNA"/>
</dbReference>